<dbReference type="AlphaFoldDB" id="A0A517ZQ67"/>
<name>A0A517ZQ67_9PLAN</name>
<dbReference type="EMBL" id="CP036276">
    <property type="protein sequence ID" value="QDU44635.1"/>
    <property type="molecule type" value="Genomic_DNA"/>
</dbReference>
<proteinExistence type="predicted"/>
<keyword evidence="2" id="KW-1185">Reference proteome</keyword>
<reference evidence="1 2" key="1">
    <citation type="submission" date="2019-02" db="EMBL/GenBank/DDBJ databases">
        <title>Deep-cultivation of Planctomycetes and their phenomic and genomic characterization uncovers novel biology.</title>
        <authorList>
            <person name="Wiegand S."/>
            <person name="Jogler M."/>
            <person name="Boedeker C."/>
            <person name="Pinto D."/>
            <person name="Vollmers J."/>
            <person name="Rivas-Marin E."/>
            <person name="Kohn T."/>
            <person name="Peeters S.H."/>
            <person name="Heuer A."/>
            <person name="Rast P."/>
            <person name="Oberbeckmann S."/>
            <person name="Bunk B."/>
            <person name="Jeske O."/>
            <person name="Meyerdierks A."/>
            <person name="Storesund J.E."/>
            <person name="Kallscheuer N."/>
            <person name="Luecker S."/>
            <person name="Lage O.M."/>
            <person name="Pohl T."/>
            <person name="Merkel B.J."/>
            <person name="Hornburger P."/>
            <person name="Mueller R.-W."/>
            <person name="Bruemmer F."/>
            <person name="Labrenz M."/>
            <person name="Spormann A.M."/>
            <person name="Op den Camp H."/>
            <person name="Overmann J."/>
            <person name="Amann R."/>
            <person name="Jetten M.S.M."/>
            <person name="Mascher T."/>
            <person name="Medema M.H."/>
            <person name="Devos D.P."/>
            <person name="Kaster A.-K."/>
            <person name="Ovreas L."/>
            <person name="Rohde M."/>
            <person name="Galperin M.Y."/>
            <person name="Jogler C."/>
        </authorList>
    </citation>
    <scope>NUCLEOTIDE SEQUENCE [LARGE SCALE GENOMIC DNA]</scope>
    <source>
        <strain evidence="1 2">Mal52</strain>
    </source>
</reference>
<dbReference type="KEGG" id="sdyn:Mal52_31210"/>
<protein>
    <submittedName>
        <fullName evidence="1">Uncharacterized protein</fullName>
    </submittedName>
</protein>
<dbReference type="Proteomes" id="UP000319383">
    <property type="component" value="Chromosome"/>
</dbReference>
<organism evidence="1 2">
    <name type="scientific">Symmachiella dynata</name>
    <dbReference type="NCBI Taxonomy" id="2527995"/>
    <lineage>
        <taxon>Bacteria</taxon>
        <taxon>Pseudomonadati</taxon>
        <taxon>Planctomycetota</taxon>
        <taxon>Planctomycetia</taxon>
        <taxon>Planctomycetales</taxon>
        <taxon>Planctomycetaceae</taxon>
        <taxon>Symmachiella</taxon>
    </lineage>
</organism>
<gene>
    <name evidence="1" type="ORF">Mal52_31210</name>
</gene>
<evidence type="ECO:0000313" key="2">
    <source>
        <dbReference type="Proteomes" id="UP000319383"/>
    </source>
</evidence>
<accession>A0A517ZQ67</accession>
<sequence length="58" mass="6570">MVRHGKERVPPLESGSVWGKPLVAAKLGRASILPNDARDRRFFYVDETAIDVHKPRQT</sequence>
<evidence type="ECO:0000313" key="1">
    <source>
        <dbReference type="EMBL" id="QDU44635.1"/>
    </source>
</evidence>